<evidence type="ECO:0000256" key="3">
    <source>
        <dbReference type="HAMAP-Rule" id="MF_03054"/>
    </source>
</evidence>
<dbReference type="GO" id="GO:0016783">
    <property type="term" value="F:sulfurtransferase activity"/>
    <property type="evidence" value="ECO:0007669"/>
    <property type="project" value="TreeGrafter"/>
</dbReference>
<dbReference type="HAMAP" id="MF_03054">
    <property type="entry name" value="CTU2"/>
    <property type="match status" value="1"/>
</dbReference>
<dbReference type="Pfam" id="PF10288">
    <property type="entry name" value="CTU2"/>
    <property type="match status" value="1"/>
</dbReference>
<dbReference type="EMBL" id="CABFWN010000001">
    <property type="protein sequence ID" value="VUG15949.1"/>
    <property type="molecule type" value="Genomic_DNA"/>
</dbReference>
<accession>A0A7D9GZA6</accession>
<evidence type="ECO:0000313" key="5">
    <source>
        <dbReference type="Proteomes" id="UP000478008"/>
    </source>
</evidence>
<proteinExistence type="inferred from homology"/>
<dbReference type="GO" id="GO:0032447">
    <property type="term" value="P:protein urmylation"/>
    <property type="evidence" value="ECO:0007669"/>
    <property type="project" value="UniProtKB-UniRule"/>
</dbReference>
<dbReference type="UniPathway" id="UPA00988"/>
<dbReference type="InterPro" id="IPR014729">
    <property type="entry name" value="Rossmann-like_a/b/a_fold"/>
</dbReference>
<evidence type="ECO:0000313" key="4">
    <source>
        <dbReference type="EMBL" id="VUG15949.1"/>
    </source>
</evidence>
<dbReference type="Proteomes" id="UP000478008">
    <property type="component" value="Unassembled WGS sequence"/>
</dbReference>
<keyword evidence="1 3" id="KW-0963">Cytoplasm</keyword>
<protein>
    <recommendedName>
        <fullName evidence="3">Cytoplasmic tRNA 2-thiolation protein 2</fullName>
    </recommendedName>
</protein>
<dbReference type="PANTHER" id="PTHR20882">
    <property type="entry name" value="CYTOPLASMIC TRNA 2-THIOLATION PROTEIN 2"/>
    <property type="match status" value="1"/>
</dbReference>
<keyword evidence="5" id="KW-1185">Reference proteome</keyword>
<dbReference type="Gene3D" id="3.40.50.620">
    <property type="entry name" value="HUPs"/>
    <property type="match status" value="1"/>
</dbReference>
<organism evidence="4 5">
    <name type="scientific">Dekkera bruxellensis</name>
    <name type="common">Brettanomyces custersii</name>
    <dbReference type="NCBI Taxonomy" id="5007"/>
    <lineage>
        <taxon>Eukaryota</taxon>
        <taxon>Fungi</taxon>
        <taxon>Dikarya</taxon>
        <taxon>Ascomycota</taxon>
        <taxon>Saccharomycotina</taxon>
        <taxon>Pichiomycetes</taxon>
        <taxon>Pichiales</taxon>
        <taxon>Pichiaceae</taxon>
        <taxon>Brettanomyces</taxon>
    </lineage>
</organism>
<sequence length="428" mass="48288">MELYGMCSGEQEDLCGRCRKHATIVVSRKEHFCKDCFLKFIRVKQRKQMKGDLYKVKFGKSEDEIKNKTVNLLFPFLFTQSSLVLADALIYWLKEQVSMSSKAHVGFYLTIFFLGLDKPLENVKQCMSSLESRYGGAEMLEELHISFTLADGDTFISSNGSQEYLVSTANEAFCINENVPKLKTLHEFFSNIGNPSSKEYFMDIVKDLIIGDYCLKKHFSHVVLPYSMSELAISTLSYTVGGSGERIGAVIGSKTREENSNTFDFLYPLRDVLQYEIEKYTDLCGTSGFVNENKGNALKSVRSKSMNELIGGYFGSIQGEYPEAVSTVVKIASKLSGPPNKKDFKKCQICHNVVLDDPERWINGLTVLEGVPPSNEEEIENLRRYKESSFAKEKECIPKDAERVTICYGCMVAIKSTGSSCLYWPTFV</sequence>
<dbReference type="GO" id="GO:0005829">
    <property type="term" value="C:cytosol"/>
    <property type="evidence" value="ECO:0007669"/>
    <property type="project" value="TreeGrafter"/>
</dbReference>
<dbReference type="GO" id="GO:0016779">
    <property type="term" value="F:nucleotidyltransferase activity"/>
    <property type="evidence" value="ECO:0007669"/>
    <property type="project" value="UniProtKB-UniRule"/>
</dbReference>
<evidence type="ECO:0000256" key="2">
    <source>
        <dbReference type="ARBA" id="ARBA00022694"/>
    </source>
</evidence>
<dbReference type="PANTHER" id="PTHR20882:SF14">
    <property type="entry name" value="CYTOPLASMIC TRNA 2-THIOLATION PROTEIN 2"/>
    <property type="match status" value="1"/>
</dbReference>
<dbReference type="AlphaFoldDB" id="A0A7D9GZA6"/>
<name>A0A7D9GZA6_DEKBR</name>
<comment type="function">
    <text evidence="3">Plays a central role in 2-thiolation of mcm(5)S(2)U at tRNA wobble positions of tRNA(Lys), tRNA(Glu) and tRNA(Gln). May act by forming a heterodimer with NCS6 that ligates sulfur from thiocarboxylated URM1 onto the uridine of tRNAs at wobble position. Prior mcm(5) tRNA modification by the elongator complex is required for 2-thiolation. May also be involved in protein urmylation.</text>
</comment>
<comment type="pathway">
    <text evidence="3">tRNA modification; 5-methoxycarbonylmethyl-2-thiouridine-tRNA biosynthesis.</text>
</comment>
<dbReference type="InterPro" id="IPR019407">
    <property type="entry name" value="CTU2"/>
</dbReference>
<dbReference type="GO" id="GO:0002143">
    <property type="term" value="P:tRNA wobble position uridine thiolation"/>
    <property type="evidence" value="ECO:0007669"/>
    <property type="project" value="TreeGrafter"/>
</dbReference>
<dbReference type="GO" id="GO:0000049">
    <property type="term" value="F:tRNA binding"/>
    <property type="evidence" value="ECO:0007669"/>
    <property type="project" value="InterPro"/>
</dbReference>
<reference evidence="4 5" key="1">
    <citation type="submission" date="2019-07" db="EMBL/GenBank/DDBJ databases">
        <authorList>
            <person name="Friedrich A."/>
            <person name="Schacherer J."/>
        </authorList>
    </citation>
    <scope>NUCLEOTIDE SEQUENCE [LARGE SCALE GENOMIC DNA]</scope>
</reference>
<comment type="similarity">
    <text evidence="3">Belongs to the CTU2/NCS2 family.</text>
</comment>
<evidence type="ECO:0000256" key="1">
    <source>
        <dbReference type="ARBA" id="ARBA00022490"/>
    </source>
</evidence>
<comment type="subcellular location">
    <subcellularLocation>
        <location evidence="3">Cytoplasm</location>
    </subcellularLocation>
</comment>
<keyword evidence="2 3" id="KW-0819">tRNA processing</keyword>
<gene>
    <name evidence="3" type="primary">NCS2</name>
    <name evidence="3" type="synonym">CTU2</name>
    <name evidence="4" type="ORF">DEBR0S1_03862G</name>
</gene>